<name>A0AAW4FMW9_9HYPH</name>
<dbReference type="AlphaFoldDB" id="A0AAW4FMW9"/>
<protein>
    <submittedName>
        <fullName evidence="1">Uncharacterized protein</fullName>
    </submittedName>
</protein>
<dbReference type="Proteomes" id="UP000744980">
    <property type="component" value="Unassembled WGS sequence"/>
</dbReference>
<reference evidence="1 2" key="1">
    <citation type="submission" date="2020-01" db="EMBL/GenBank/DDBJ databases">
        <title>Draft genome assembly of Ensifer adhaerens T173.</title>
        <authorList>
            <person name="Craig J.E."/>
            <person name="Stinchcombe J.R."/>
        </authorList>
    </citation>
    <scope>NUCLEOTIDE SEQUENCE [LARGE SCALE GENOMIC DNA]</scope>
    <source>
        <strain evidence="1 2">T173</strain>
    </source>
</reference>
<organism evidence="1 2">
    <name type="scientific">Ensifer canadensis</name>
    <dbReference type="NCBI Taxonomy" id="555315"/>
    <lineage>
        <taxon>Bacteria</taxon>
        <taxon>Pseudomonadati</taxon>
        <taxon>Pseudomonadota</taxon>
        <taxon>Alphaproteobacteria</taxon>
        <taxon>Hyphomicrobiales</taxon>
        <taxon>Rhizobiaceae</taxon>
        <taxon>Sinorhizobium/Ensifer group</taxon>
        <taxon>Ensifer</taxon>
    </lineage>
</organism>
<accession>A0AAW4FMW9</accession>
<dbReference type="EMBL" id="WXFA01000012">
    <property type="protein sequence ID" value="MBM3092944.1"/>
    <property type="molecule type" value="Genomic_DNA"/>
</dbReference>
<comment type="caution">
    <text evidence="1">The sequence shown here is derived from an EMBL/GenBank/DDBJ whole genome shotgun (WGS) entry which is preliminary data.</text>
</comment>
<evidence type="ECO:0000313" key="1">
    <source>
        <dbReference type="EMBL" id="MBM3092944.1"/>
    </source>
</evidence>
<proteinExistence type="predicted"/>
<gene>
    <name evidence="1" type="ORF">GFB56_19370</name>
</gene>
<keyword evidence="2" id="KW-1185">Reference proteome</keyword>
<evidence type="ECO:0000313" key="2">
    <source>
        <dbReference type="Proteomes" id="UP000744980"/>
    </source>
</evidence>
<sequence length="54" mass="5964">MVIAFGPTSSAWKNLPLDDPLATDNMRRCYRPVTFSPAAHRGMPFVARASGTQR</sequence>